<accession>A0A0L0VUQ8</accession>
<keyword evidence="3" id="KW-1185">Reference proteome</keyword>
<name>A0A0L0VUQ8_9BASI</name>
<dbReference type="AlphaFoldDB" id="A0A0L0VUQ8"/>
<gene>
    <name evidence="2" type="ORF">PSTG_03947</name>
</gene>
<evidence type="ECO:0000313" key="2">
    <source>
        <dbReference type="EMBL" id="KNF02998.1"/>
    </source>
</evidence>
<feature type="region of interest" description="Disordered" evidence="1">
    <location>
        <begin position="1"/>
        <end position="82"/>
    </location>
</feature>
<dbReference type="Proteomes" id="UP000054564">
    <property type="component" value="Unassembled WGS sequence"/>
</dbReference>
<dbReference type="STRING" id="1165861.A0A0L0VUQ8"/>
<evidence type="ECO:0000256" key="1">
    <source>
        <dbReference type="SAM" id="MobiDB-lite"/>
    </source>
</evidence>
<feature type="compositionally biased region" description="Basic and acidic residues" evidence="1">
    <location>
        <begin position="32"/>
        <end position="49"/>
    </location>
</feature>
<reference evidence="3" key="1">
    <citation type="submission" date="2014-03" db="EMBL/GenBank/DDBJ databases">
        <title>The Genome Sequence of Puccinia striiformis f. sp. tritici PST-78.</title>
        <authorList>
            <consortium name="The Broad Institute Genome Sequencing Platform"/>
            <person name="Cuomo C."/>
            <person name="Hulbert S."/>
            <person name="Chen X."/>
            <person name="Walker B."/>
            <person name="Young S.K."/>
            <person name="Zeng Q."/>
            <person name="Gargeya S."/>
            <person name="Fitzgerald M."/>
            <person name="Haas B."/>
            <person name="Abouelleil A."/>
            <person name="Alvarado L."/>
            <person name="Arachchi H.M."/>
            <person name="Berlin A.M."/>
            <person name="Chapman S.B."/>
            <person name="Goldberg J."/>
            <person name="Griggs A."/>
            <person name="Gujja S."/>
            <person name="Hansen M."/>
            <person name="Howarth C."/>
            <person name="Imamovic A."/>
            <person name="Larimer J."/>
            <person name="McCowan C."/>
            <person name="Montmayeur A."/>
            <person name="Murphy C."/>
            <person name="Neiman D."/>
            <person name="Pearson M."/>
            <person name="Priest M."/>
            <person name="Roberts A."/>
            <person name="Saif S."/>
            <person name="Shea T."/>
            <person name="Sisk P."/>
            <person name="Sykes S."/>
            <person name="Wortman J."/>
            <person name="Nusbaum C."/>
            <person name="Birren B."/>
        </authorList>
    </citation>
    <scope>NUCLEOTIDE SEQUENCE [LARGE SCALE GENOMIC DNA]</scope>
    <source>
        <strain evidence="3">race PST-78</strain>
    </source>
</reference>
<sequence>MLTQNIGRDNPSASQFVVGKSKSSKPGMRGMSKAERRAIQEKQRADKAVLKGSPAVSASTKQPTGKALNNPPTAACPPGSNSATKKNLIDPIIDFPPSLQLFLHLESPVTTLTRSQLGLRVVPIKKQAAQTQTRLEVGSCRVGLAQGFWGRRLPKPNPQPHPTTPQAPPKTQILALLSLPVGNRVGGNNLDVKHLPFPMQGLQLTMVDF</sequence>
<feature type="compositionally biased region" description="Polar residues" evidence="1">
    <location>
        <begin position="1"/>
        <end position="15"/>
    </location>
</feature>
<dbReference type="EMBL" id="AJIL01000020">
    <property type="protein sequence ID" value="KNF02998.1"/>
    <property type="molecule type" value="Genomic_DNA"/>
</dbReference>
<protein>
    <submittedName>
        <fullName evidence="2">Uncharacterized protein</fullName>
    </submittedName>
</protein>
<proteinExistence type="predicted"/>
<organism evidence="2 3">
    <name type="scientific">Puccinia striiformis f. sp. tritici PST-78</name>
    <dbReference type="NCBI Taxonomy" id="1165861"/>
    <lineage>
        <taxon>Eukaryota</taxon>
        <taxon>Fungi</taxon>
        <taxon>Dikarya</taxon>
        <taxon>Basidiomycota</taxon>
        <taxon>Pucciniomycotina</taxon>
        <taxon>Pucciniomycetes</taxon>
        <taxon>Pucciniales</taxon>
        <taxon>Pucciniaceae</taxon>
        <taxon>Puccinia</taxon>
    </lineage>
</organism>
<comment type="caution">
    <text evidence="2">The sequence shown here is derived from an EMBL/GenBank/DDBJ whole genome shotgun (WGS) entry which is preliminary data.</text>
</comment>
<evidence type="ECO:0000313" key="3">
    <source>
        <dbReference type="Proteomes" id="UP000054564"/>
    </source>
</evidence>